<evidence type="ECO:0000313" key="5">
    <source>
        <dbReference type="Proteomes" id="UP000184212"/>
    </source>
</evidence>
<accession>A0A1M5TPJ3</accession>
<feature type="domain" description="Dienelactone hydrolase" evidence="3">
    <location>
        <begin position="156"/>
        <end position="262"/>
    </location>
</feature>
<keyword evidence="5" id="KW-1185">Reference proteome</keyword>
<dbReference type="OrthoDB" id="9764953at2"/>
<dbReference type="STRING" id="947013.SAMN04488109_4201"/>
<evidence type="ECO:0000259" key="3">
    <source>
        <dbReference type="Pfam" id="PF01738"/>
    </source>
</evidence>
<dbReference type="Pfam" id="PF01738">
    <property type="entry name" value="DLH"/>
    <property type="match status" value="1"/>
</dbReference>
<organism evidence="4 5">
    <name type="scientific">Chryseolinea serpens</name>
    <dbReference type="NCBI Taxonomy" id="947013"/>
    <lineage>
        <taxon>Bacteria</taxon>
        <taxon>Pseudomonadati</taxon>
        <taxon>Bacteroidota</taxon>
        <taxon>Cytophagia</taxon>
        <taxon>Cytophagales</taxon>
        <taxon>Fulvivirgaceae</taxon>
        <taxon>Chryseolinea</taxon>
    </lineage>
</organism>
<reference evidence="4 5" key="1">
    <citation type="submission" date="2016-11" db="EMBL/GenBank/DDBJ databases">
        <authorList>
            <person name="Jaros S."/>
            <person name="Januszkiewicz K."/>
            <person name="Wedrychowicz H."/>
        </authorList>
    </citation>
    <scope>NUCLEOTIDE SEQUENCE [LARGE SCALE GENOMIC DNA]</scope>
    <source>
        <strain evidence="4 5">DSM 24574</strain>
    </source>
</reference>
<feature type="compositionally biased region" description="Pro residues" evidence="2">
    <location>
        <begin position="25"/>
        <end position="35"/>
    </location>
</feature>
<feature type="region of interest" description="Disordered" evidence="2">
    <location>
        <begin position="23"/>
        <end position="67"/>
    </location>
</feature>
<dbReference type="EMBL" id="FQWQ01000003">
    <property type="protein sequence ID" value="SHH52624.1"/>
    <property type="molecule type" value="Genomic_DNA"/>
</dbReference>
<protein>
    <submittedName>
        <fullName evidence="4">Alpha/beta hydrolase family protein</fullName>
    </submittedName>
</protein>
<dbReference type="InterPro" id="IPR029058">
    <property type="entry name" value="AB_hydrolase_fold"/>
</dbReference>
<dbReference type="PANTHER" id="PTHR43037:SF1">
    <property type="entry name" value="BLL1128 PROTEIN"/>
    <property type="match status" value="1"/>
</dbReference>
<dbReference type="InterPro" id="IPR050955">
    <property type="entry name" value="Plant_Biomass_Hydrol_Est"/>
</dbReference>
<keyword evidence="4" id="KW-0378">Hydrolase</keyword>
<dbReference type="RefSeq" id="WP_073137909.1">
    <property type="nucleotide sequence ID" value="NZ_FQWQ01000003.1"/>
</dbReference>
<dbReference type="Proteomes" id="UP000184212">
    <property type="component" value="Unassembled WGS sequence"/>
</dbReference>
<dbReference type="GO" id="GO:0016787">
    <property type="term" value="F:hydrolase activity"/>
    <property type="evidence" value="ECO:0007669"/>
    <property type="project" value="UniProtKB-KW"/>
</dbReference>
<feature type="compositionally biased region" description="Low complexity" evidence="2">
    <location>
        <begin position="36"/>
        <end position="55"/>
    </location>
</feature>
<dbReference type="SUPFAM" id="SSF53474">
    <property type="entry name" value="alpha/beta-Hydrolases"/>
    <property type="match status" value="1"/>
</dbReference>
<name>A0A1M5TPJ3_9BACT</name>
<dbReference type="Gene3D" id="3.40.50.1820">
    <property type="entry name" value="alpha/beta hydrolase"/>
    <property type="match status" value="1"/>
</dbReference>
<evidence type="ECO:0000256" key="1">
    <source>
        <dbReference type="ARBA" id="ARBA00022729"/>
    </source>
</evidence>
<evidence type="ECO:0000256" key="2">
    <source>
        <dbReference type="SAM" id="MobiDB-lite"/>
    </source>
</evidence>
<dbReference type="AlphaFoldDB" id="A0A1M5TPJ3"/>
<sequence>MKNKISLLLATGLIVLGCTKDPVQPVNPNPDPSNPNTPGDTTRTNPVDTTTTIPVTDDKGVQKAMPRGTDDAPYGYYVYTPEAYATDTLKYPLLIYLHGSNETGDSQGAPAELEKVLGSGPPKMIDTKHWAPSHAMVVVSPQCHEGWWDREHVRTFIRFISTTYRIDTTRIYLTGMSMGGNATVDQLNSFENNQIAAAVPIAAGGVMNDLFTQRMANVPMWFFHGEQDETVLPEYVMAVVPAMNALSPTVRARLTLYPGVAHECGEMTYTGTGRGKEDPSFSAFNMDIYTWMYQYTKPVH</sequence>
<proteinExistence type="predicted"/>
<keyword evidence="1" id="KW-0732">Signal</keyword>
<evidence type="ECO:0000313" key="4">
    <source>
        <dbReference type="EMBL" id="SHH52624.1"/>
    </source>
</evidence>
<dbReference type="PANTHER" id="PTHR43037">
    <property type="entry name" value="UNNAMED PRODUCT-RELATED"/>
    <property type="match status" value="1"/>
</dbReference>
<gene>
    <name evidence="4" type="ORF">SAMN04488109_4201</name>
</gene>
<dbReference type="PROSITE" id="PS51257">
    <property type="entry name" value="PROKAR_LIPOPROTEIN"/>
    <property type="match status" value="1"/>
</dbReference>
<dbReference type="InterPro" id="IPR002925">
    <property type="entry name" value="Dienelactn_hydro"/>
</dbReference>